<protein>
    <submittedName>
        <fullName evidence="2">Plasmid pRiA4b ORF-3 family protein</fullName>
    </submittedName>
</protein>
<accession>A0A4T2BME6</accession>
<dbReference type="EMBL" id="QYRT01000041">
    <property type="protein sequence ID" value="TIH32260.1"/>
    <property type="molecule type" value="Genomic_DNA"/>
</dbReference>
<dbReference type="PANTHER" id="PTHR41878:SF1">
    <property type="entry name" value="TNPR PROTEIN"/>
    <property type="match status" value="1"/>
</dbReference>
<dbReference type="Pfam" id="PF07929">
    <property type="entry name" value="PRiA4_ORF3"/>
    <property type="match status" value="1"/>
</dbReference>
<dbReference type="InterPro" id="IPR012912">
    <property type="entry name" value="Plasmid_pRiA4b_Orf3-like"/>
</dbReference>
<feature type="domain" description="Plasmid pRiA4b Orf3-like" evidence="1">
    <location>
        <begin position="12"/>
        <end position="198"/>
    </location>
</feature>
<organism evidence="2 3">
    <name type="scientific">Subtercola vilae</name>
    <dbReference type="NCBI Taxonomy" id="2056433"/>
    <lineage>
        <taxon>Bacteria</taxon>
        <taxon>Bacillati</taxon>
        <taxon>Actinomycetota</taxon>
        <taxon>Actinomycetes</taxon>
        <taxon>Micrococcales</taxon>
        <taxon>Microbacteriaceae</taxon>
        <taxon>Subtercola</taxon>
    </lineage>
</organism>
<dbReference type="InterPro" id="IPR024047">
    <property type="entry name" value="MM3350-like_sf"/>
</dbReference>
<dbReference type="PANTHER" id="PTHR41878">
    <property type="entry name" value="LEXA REPRESSOR-RELATED"/>
    <property type="match status" value="1"/>
</dbReference>
<name>A0A4T2BME6_9MICO</name>
<dbReference type="Gene3D" id="3.10.290.30">
    <property type="entry name" value="MM3350-like"/>
    <property type="match status" value="1"/>
</dbReference>
<comment type="caution">
    <text evidence="2">The sequence shown here is derived from an EMBL/GenBank/DDBJ whole genome shotgun (WGS) entry which is preliminary data.</text>
</comment>
<dbReference type="OrthoDB" id="9816539at2"/>
<keyword evidence="3" id="KW-1185">Reference proteome</keyword>
<sequence length="220" mass="25269">MAAGVRLIGPAVLRVRVHLVGSDPEIWRLFEIDADLRLPEVHDALQTVMGWENSHLHEFLDFDPDLYVNVTPMRPRRWASALLREDDDEGFYLAEEDFALRAVLTHQVPLFYVYDLGDNWLHRLDLIETLPKAPGEPSVTVIRGERRCPIEDSGGVDGYDHILHVLEDPADDEHDDLSEWVTSMHNNPGRPFDATRYDTRSVNQALRREVPTGNTRTQRK</sequence>
<dbReference type="Proteomes" id="UP000306192">
    <property type="component" value="Unassembled WGS sequence"/>
</dbReference>
<evidence type="ECO:0000313" key="2">
    <source>
        <dbReference type="EMBL" id="TIH32260.1"/>
    </source>
</evidence>
<evidence type="ECO:0000259" key="1">
    <source>
        <dbReference type="Pfam" id="PF07929"/>
    </source>
</evidence>
<gene>
    <name evidence="2" type="ORF">D4765_15890</name>
</gene>
<reference evidence="2 3" key="1">
    <citation type="journal article" date="2019" name="Microorganisms">
        <title>Systematic Affiliation and Genome Analysis of Subtercola vilae DB165(T) with Particular Emphasis on Cold Adaptation of an Isolate from a High-Altitude Cold Volcano Lake.</title>
        <authorList>
            <person name="Villalobos A.S."/>
            <person name="Wiese J."/>
            <person name="Imhoff J.F."/>
            <person name="Dorador C."/>
            <person name="Keller A."/>
            <person name="Hentschel U."/>
        </authorList>
    </citation>
    <scope>NUCLEOTIDE SEQUENCE [LARGE SCALE GENOMIC DNA]</scope>
    <source>
        <strain evidence="2 3">DB165</strain>
    </source>
</reference>
<dbReference type="SUPFAM" id="SSF159941">
    <property type="entry name" value="MM3350-like"/>
    <property type="match status" value="1"/>
</dbReference>
<dbReference type="RefSeq" id="WP_136643298.1">
    <property type="nucleotide sequence ID" value="NZ_QYRT01000041.1"/>
</dbReference>
<proteinExistence type="predicted"/>
<dbReference type="AlphaFoldDB" id="A0A4T2BME6"/>
<evidence type="ECO:0000313" key="3">
    <source>
        <dbReference type="Proteomes" id="UP000306192"/>
    </source>
</evidence>